<dbReference type="HOGENOM" id="CLU_1822592_0_0_7"/>
<accession>C6E1G6</accession>
<dbReference type="KEGG" id="gem:GM21_2780"/>
<gene>
    <name evidence="2" type="ordered locus">GM21_2780</name>
</gene>
<reference evidence="2" key="1">
    <citation type="submission" date="2009-07" db="EMBL/GenBank/DDBJ databases">
        <title>Complete sequence of Geobacter sp. M21.</title>
        <authorList>
            <consortium name="US DOE Joint Genome Institute"/>
            <person name="Lucas S."/>
            <person name="Copeland A."/>
            <person name="Lapidus A."/>
            <person name="Glavina del Rio T."/>
            <person name="Dalin E."/>
            <person name="Tice H."/>
            <person name="Bruce D."/>
            <person name="Goodwin L."/>
            <person name="Pitluck S."/>
            <person name="Saunders E."/>
            <person name="Brettin T."/>
            <person name="Detter J.C."/>
            <person name="Han C."/>
            <person name="Larimer F."/>
            <person name="Land M."/>
            <person name="Hauser L."/>
            <person name="Kyrpides N."/>
            <person name="Ovchinnikova G."/>
            <person name="Lovley D."/>
        </authorList>
    </citation>
    <scope>NUCLEOTIDE SEQUENCE [LARGE SCALE GENOMIC DNA]</scope>
    <source>
        <strain evidence="2">M21</strain>
    </source>
</reference>
<protein>
    <submittedName>
        <fullName evidence="2">Uncharacterized protein</fullName>
    </submittedName>
</protein>
<organism evidence="2">
    <name type="scientific">Geobacter sp. (strain M21)</name>
    <dbReference type="NCBI Taxonomy" id="443144"/>
    <lineage>
        <taxon>Bacteria</taxon>
        <taxon>Pseudomonadati</taxon>
        <taxon>Thermodesulfobacteriota</taxon>
        <taxon>Desulfuromonadia</taxon>
        <taxon>Geobacterales</taxon>
        <taxon>Geobacteraceae</taxon>
        <taxon>Geobacter</taxon>
    </lineage>
</organism>
<feature type="compositionally biased region" description="Polar residues" evidence="1">
    <location>
        <begin position="134"/>
        <end position="143"/>
    </location>
</feature>
<name>C6E1G6_GEOSM</name>
<dbReference type="OrthoDB" id="5402345at2"/>
<evidence type="ECO:0000256" key="1">
    <source>
        <dbReference type="SAM" id="MobiDB-lite"/>
    </source>
</evidence>
<proteinExistence type="predicted"/>
<evidence type="ECO:0000313" key="2">
    <source>
        <dbReference type="EMBL" id="ACT18814.1"/>
    </source>
</evidence>
<sequence length="143" mass="15818">MSHNITRNYRNLPPTKFHNLNQRVATSLADKTRIPDSVWVANPSLLQTYLTVSAKHDAVYHESMLGSKLVIAEREVLQAQLIIYLDEIALFLEMAAVRFPDILLASGFDCGKERRGRTRSKAVPAAPSAAQPIQDESGNGSQS</sequence>
<dbReference type="AlphaFoldDB" id="C6E1G6"/>
<feature type="region of interest" description="Disordered" evidence="1">
    <location>
        <begin position="113"/>
        <end position="143"/>
    </location>
</feature>
<dbReference type="EMBL" id="CP001661">
    <property type="protein sequence ID" value="ACT18814.1"/>
    <property type="molecule type" value="Genomic_DNA"/>
</dbReference>